<gene>
    <name evidence="1" type="ORF">ACFOEJ_07035</name>
</gene>
<comment type="caution">
    <text evidence="1">The sequence shown here is derived from an EMBL/GenBank/DDBJ whole genome shotgun (WGS) entry which is preliminary data.</text>
</comment>
<dbReference type="Proteomes" id="UP001595625">
    <property type="component" value="Unassembled WGS sequence"/>
</dbReference>
<organism evidence="1 2">
    <name type="scientific">Planomicrobium okeanokoites</name>
    <name type="common">Planococcus okeanokoites</name>
    <name type="synonym">Flavobacterium okeanokoites</name>
    <dbReference type="NCBI Taxonomy" id="244"/>
    <lineage>
        <taxon>Bacteria</taxon>
        <taxon>Bacillati</taxon>
        <taxon>Bacillota</taxon>
        <taxon>Bacilli</taxon>
        <taxon>Bacillales</taxon>
        <taxon>Caryophanaceae</taxon>
        <taxon>Planomicrobium</taxon>
    </lineage>
</organism>
<dbReference type="RefSeq" id="WP_117313965.1">
    <property type="nucleotide sequence ID" value="NZ_JBHRUJ010000011.1"/>
</dbReference>
<proteinExistence type="predicted"/>
<evidence type="ECO:0000313" key="2">
    <source>
        <dbReference type="Proteomes" id="UP001595625"/>
    </source>
</evidence>
<reference evidence="2" key="1">
    <citation type="journal article" date="2019" name="Int. J. Syst. Evol. Microbiol.">
        <title>The Global Catalogue of Microorganisms (GCM) 10K type strain sequencing project: providing services to taxonomists for standard genome sequencing and annotation.</title>
        <authorList>
            <consortium name="The Broad Institute Genomics Platform"/>
            <consortium name="The Broad Institute Genome Sequencing Center for Infectious Disease"/>
            <person name="Wu L."/>
            <person name="Ma J."/>
        </authorList>
    </citation>
    <scope>NUCLEOTIDE SEQUENCE [LARGE SCALE GENOMIC DNA]</scope>
    <source>
        <strain evidence="2">CCM 320</strain>
    </source>
</reference>
<keyword evidence="2" id="KW-1185">Reference proteome</keyword>
<sequence length="394" mass="45074">MQELAEKILTALPTMDFEKYWDAFHGSAFAIYNADEVCLFNHPKCAGNSYISIPKTDQFVSCTYIFFEEVPTAIVDIRYFDSFEDIYSLIVHESFHAYQNSLGESRFPNEAIGPAFPADFQLIQLRILERKVLFDAVMQGSNGHLLDEFIALRDERLRLFPAVVEYENRVETIEGPAFFVEYQALREIDDSETALQRYSSLLLNAEDSHVHIRKSCYGSGLFLCLLLDQIASRWQDDFMHSELDLYHFFKTLKPDYRSAPISLDGNKDEVNYIIEKMQQQKKDAFQSFNDHSGIKLTLTGTIQSAGFDPMNLVIHGNQALHKHFLKIRIGSNEYFIDGPVLTLFADDFMKIKTLEVFLKEPPARSGDSLEIEGMGTFTGHIDDTNKSSIQVSLK</sequence>
<evidence type="ECO:0000313" key="1">
    <source>
        <dbReference type="EMBL" id="MFC3210817.1"/>
    </source>
</evidence>
<dbReference type="EMBL" id="JBHRUJ010000011">
    <property type="protein sequence ID" value="MFC3210817.1"/>
    <property type="molecule type" value="Genomic_DNA"/>
</dbReference>
<protein>
    <submittedName>
        <fullName evidence="1">Uncharacterized protein</fullName>
    </submittedName>
</protein>
<name>A0ABV7KN06_PLAOK</name>
<accession>A0ABV7KN06</accession>